<reference evidence="1" key="1">
    <citation type="submission" date="2019-08" db="EMBL/GenBank/DDBJ databases">
        <title>Reference gene set and small RNA set construction with multiple tissues from Davidia involucrata Baill.</title>
        <authorList>
            <person name="Yang H."/>
            <person name="Zhou C."/>
            <person name="Li G."/>
            <person name="Wang J."/>
            <person name="Gao P."/>
            <person name="Wang M."/>
            <person name="Wang R."/>
            <person name="Zhao Y."/>
        </authorList>
    </citation>
    <scope>NUCLEOTIDE SEQUENCE</scope>
    <source>
        <tissue evidence="1">Mixed with DoveR01_LX</tissue>
    </source>
</reference>
<gene>
    <name evidence="1" type="ORF">Din_042471</name>
</gene>
<accession>A0A5B7BVY9</accession>
<organism evidence="1">
    <name type="scientific">Davidia involucrata</name>
    <name type="common">Dove tree</name>
    <dbReference type="NCBI Taxonomy" id="16924"/>
    <lineage>
        <taxon>Eukaryota</taxon>
        <taxon>Viridiplantae</taxon>
        <taxon>Streptophyta</taxon>
        <taxon>Embryophyta</taxon>
        <taxon>Tracheophyta</taxon>
        <taxon>Spermatophyta</taxon>
        <taxon>Magnoliopsida</taxon>
        <taxon>eudicotyledons</taxon>
        <taxon>Gunneridae</taxon>
        <taxon>Pentapetalae</taxon>
        <taxon>asterids</taxon>
        <taxon>Cornales</taxon>
        <taxon>Nyssaceae</taxon>
        <taxon>Davidia</taxon>
    </lineage>
</organism>
<evidence type="ECO:0000313" key="1">
    <source>
        <dbReference type="EMBL" id="MPA73030.1"/>
    </source>
</evidence>
<sequence length="119" mass="14321">MMKEMQKMFQAMNFRFDQLVVSRDHEMDESSVYLKIAKLNFPCYNGNELNFSYYKENKESLLKVELKKILITRAISPELGRHKSSNVALNNLKRWWVMSWSTYEMRPEQVTQGYPNQLW</sequence>
<name>A0A5B7BVY9_DAVIN</name>
<dbReference type="EMBL" id="GHES01042471">
    <property type="protein sequence ID" value="MPA73030.1"/>
    <property type="molecule type" value="Transcribed_RNA"/>
</dbReference>
<proteinExistence type="predicted"/>
<protein>
    <submittedName>
        <fullName evidence="1">Uncharacterized protein</fullName>
    </submittedName>
</protein>
<dbReference type="AlphaFoldDB" id="A0A5B7BVY9"/>